<protein>
    <submittedName>
        <fullName evidence="2">Uncharacterized protein</fullName>
    </submittedName>
</protein>
<evidence type="ECO:0000313" key="2">
    <source>
        <dbReference type="EMBL" id="CAA9313520.1"/>
    </source>
</evidence>
<organism evidence="2">
    <name type="scientific">uncultured Gemmatimonadaceae bacterium</name>
    <dbReference type="NCBI Taxonomy" id="246130"/>
    <lineage>
        <taxon>Bacteria</taxon>
        <taxon>Pseudomonadati</taxon>
        <taxon>Gemmatimonadota</taxon>
        <taxon>Gemmatimonadia</taxon>
        <taxon>Gemmatimonadales</taxon>
        <taxon>Gemmatimonadaceae</taxon>
        <taxon>environmental samples</taxon>
    </lineage>
</organism>
<feature type="compositionally biased region" description="Basic residues" evidence="1">
    <location>
        <begin position="47"/>
        <end position="69"/>
    </location>
</feature>
<dbReference type="EMBL" id="CADCTX010000333">
    <property type="protein sequence ID" value="CAA9313520.1"/>
    <property type="molecule type" value="Genomic_DNA"/>
</dbReference>
<feature type="non-terminal residue" evidence="2">
    <location>
        <position position="1"/>
    </location>
</feature>
<evidence type="ECO:0000256" key="1">
    <source>
        <dbReference type="SAM" id="MobiDB-lite"/>
    </source>
</evidence>
<feature type="non-terminal residue" evidence="2">
    <location>
        <position position="82"/>
    </location>
</feature>
<accession>A0A6J4KSY2</accession>
<sequence length="82" mass="9281">DAARAVGRRVPVGVQRQRPRPHRRDHRGRRAGMGLARAHQPDVRARGGVRRAVRRQRVRRAREHRRAQAHARGAEPPSVGAL</sequence>
<feature type="compositionally biased region" description="Basic residues" evidence="1">
    <location>
        <begin position="17"/>
        <end position="30"/>
    </location>
</feature>
<dbReference type="AlphaFoldDB" id="A0A6J4KSY2"/>
<reference evidence="2" key="1">
    <citation type="submission" date="2020-02" db="EMBL/GenBank/DDBJ databases">
        <authorList>
            <person name="Meier V. D."/>
        </authorList>
    </citation>
    <scope>NUCLEOTIDE SEQUENCE</scope>
    <source>
        <strain evidence="2">AVDCRST_MAG40</strain>
    </source>
</reference>
<gene>
    <name evidence="2" type="ORF">AVDCRST_MAG40-1115</name>
</gene>
<feature type="compositionally biased region" description="Low complexity" evidence="1">
    <location>
        <begin position="1"/>
        <end position="16"/>
    </location>
</feature>
<feature type="region of interest" description="Disordered" evidence="1">
    <location>
        <begin position="1"/>
        <end position="82"/>
    </location>
</feature>
<proteinExistence type="predicted"/>
<name>A0A6J4KSY2_9BACT</name>